<dbReference type="InterPro" id="IPR006202">
    <property type="entry name" value="Neur_chan_lig-bd"/>
</dbReference>
<evidence type="ECO:0000313" key="6">
    <source>
        <dbReference type="Proteomes" id="UP000551758"/>
    </source>
</evidence>
<reference evidence="5 6" key="1">
    <citation type="journal article" date="2020" name="Mol. Biol. Evol.">
        <title>Interspecific Gene Flow and the Evolution of Specialization in Black and White Rhinoceros.</title>
        <authorList>
            <person name="Moodley Y."/>
            <person name="Westbury M.V."/>
            <person name="Russo I.M."/>
            <person name="Gopalakrishnan S."/>
            <person name="Rakotoarivelo A."/>
            <person name="Olsen R.A."/>
            <person name="Prost S."/>
            <person name="Tunstall T."/>
            <person name="Ryder O.A."/>
            <person name="Dalen L."/>
            <person name="Bruford M.W."/>
        </authorList>
    </citation>
    <scope>NUCLEOTIDE SEQUENCE [LARGE SCALE GENOMIC DNA]</scope>
    <source>
        <strain evidence="5">SBR-YM</strain>
        <tissue evidence="5">Skin</tissue>
    </source>
</reference>
<keyword evidence="6" id="KW-1185">Reference proteome</keyword>
<keyword evidence="2" id="KW-0812">Transmembrane</keyword>
<dbReference type="PROSITE" id="PS00236">
    <property type="entry name" value="NEUROTR_ION_CHANNEL"/>
    <property type="match status" value="1"/>
</dbReference>
<name>A0A7J7F3H0_DICBM</name>
<dbReference type="GO" id="GO:0005230">
    <property type="term" value="F:extracellular ligand-gated monoatomic ion channel activity"/>
    <property type="evidence" value="ECO:0007669"/>
    <property type="project" value="InterPro"/>
</dbReference>
<dbReference type="GO" id="GO:0004888">
    <property type="term" value="F:transmembrane signaling receptor activity"/>
    <property type="evidence" value="ECO:0007669"/>
    <property type="project" value="InterPro"/>
</dbReference>
<evidence type="ECO:0000256" key="2">
    <source>
        <dbReference type="ARBA" id="ARBA00022692"/>
    </source>
</evidence>
<protein>
    <recommendedName>
        <fullName evidence="4">Neurotransmitter-gated ion-channel ligand-binding domain-containing protein</fullName>
    </recommendedName>
</protein>
<dbReference type="InterPro" id="IPR036734">
    <property type="entry name" value="Neur_chan_lig-bd_sf"/>
</dbReference>
<evidence type="ECO:0000313" key="5">
    <source>
        <dbReference type="EMBL" id="KAF5922206.1"/>
    </source>
</evidence>
<evidence type="ECO:0000256" key="3">
    <source>
        <dbReference type="ARBA" id="ARBA00023136"/>
    </source>
</evidence>
<accession>A0A7J7F3H0</accession>
<dbReference type="Gene3D" id="2.70.170.10">
    <property type="entry name" value="Neurotransmitter-gated ion-channel ligand-binding domain"/>
    <property type="match status" value="1"/>
</dbReference>
<feature type="domain" description="Neurotransmitter-gated ion-channel ligand-binding" evidence="4">
    <location>
        <begin position="62"/>
        <end position="162"/>
    </location>
</feature>
<dbReference type="Pfam" id="PF02931">
    <property type="entry name" value="Neur_chan_LBD"/>
    <property type="match status" value="1"/>
</dbReference>
<gene>
    <name evidence="5" type="ORF">HPG69_007094</name>
</gene>
<dbReference type="InterPro" id="IPR006201">
    <property type="entry name" value="Neur_channel"/>
</dbReference>
<dbReference type="GO" id="GO:0016020">
    <property type="term" value="C:membrane"/>
    <property type="evidence" value="ECO:0007669"/>
    <property type="project" value="UniProtKB-SubCell"/>
</dbReference>
<dbReference type="SUPFAM" id="SSF63712">
    <property type="entry name" value="Nicotinic receptor ligand binding domain-like"/>
    <property type="match status" value="1"/>
</dbReference>
<dbReference type="EMBL" id="JACDTQ010001514">
    <property type="protein sequence ID" value="KAF5922206.1"/>
    <property type="molecule type" value="Genomic_DNA"/>
</dbReference>
<feature type="non-terminal residue" evidence="5">
    <location>
        <position position="1"/>
    </location>
</feature>
<proteinExistence type="predicted"/>
<sequence>RLQLWQYKPSFIGSLLSTGRGNIFTINCSSFDQHGVDPAAFQAVFDRKAFHSVINYSSPTHVNISFTLSAIPEVMRVNPVISWNPEECVSINKLTVSAENLWLPHIVIVESSLITYVSSEGRIKYNGPVWVTSFCKLDIFYFPFDQQNCTFTFSSFLYTGEQDMFWQLFKIRGKIFKCGKRAPGHGQEVWEITDMSGNIIEIQGEWELLASTKPPQRCRWAATYVTRSCSVCLLCPVSVPGGGDEEQHLVRLWVQFSHTVDAVLFRLYLLLVVPPSSRSSSSGTPRHLIRLSLQIAVWSFSWS</sequence>
<comment type="caution">
    <text evidence="5">The sequence shown here is derived from an EMBL/GenBank/DDBJ whole genome shotgun (WGS) entry which is preliminary data.</text>
</comment>
<organism evidence="5 6">
    <name type="scientific">Diceros bicornis minor</name>
    <name type="common">South-central black rhinoceros</name>
    <dbReference type="NCBI Taxonomy" id="77932"/>
    <lineage>
        <taxon>Eukaryota</taxon>
        <taxon>Metazoa</taxon>
        <taxon>Chordata</taxon>
        <taxon>Craniata</taxon>
        <taxon>Vertebrata</taxon>
        <taxon>Euteleostomi</taxon>
        <taxon>Mammalia</taxon>
        <taxon>Eutheria</taxon>
        <taxon>Laurasiatheria</taxon>
        <taxon>Perissodactyla</taxon>
        <taxon>Rhinocerotidae</taxon>
        <taxon>Diceros</taxon>
    </lineage>
</organism>
<dbReference type="PANTHER" id="PTHR18945">
    <property type="entry name" value="NEUROTRANSMITTER GATED ION CHANNEL"/>
    <property type="match status" value="1"/>
</dbReference>
<evidence type="ECO:0000256" key="1">
    <source>
        <dbReference type="ARBA" id="ARBA00004141"/>
    </source>
</evidence>
<keyword evidence="3" id="KW-0472">Membrane</keyword>
<evidence type="ECO:0000259" key="4">
    <source>
        <dbReference type="Pfam" id="PF02931"/>
    </source>
</evidence>
<dbReference type="Proteomes" id="UP000551758">
    <property type="component" value="Unassembled WGS sequence"/>
</dbReference>
<dbReference type="AlphaFoldDB" id="A0A7J7F3H0"/>
<comment type="subcellular location">
    <subcellularLocation>
        <location evidence="1">Membrane</location>
        <topology evidence="1">Multi-pass membrane protein</topology>
    </subcellularLocation>
</comment>
<dbReference type="InterPro" id="IPR018000">
    <property type="entry name" value="Neurotransmitter_ion_chnl_CS"/>
</dbReference>